<feature type="transmembrane region" description="Helical" evidence="1">
    <location>
        <begin position="12"/>
        <end position="31"/>
    </location>
</feature>
<dbReference type="Proteomes" id="UP000243406">
    <property type="component" value="Unassembled WGS sequence"/>
</dbReference>
<dbReference type="InterPro" id="IPR012902">
    <property type="entry name" value="N_methyl_site"/>
</dbReference>
<sequence>MNKKNGFTLIEIIISIGIVSFLSVYILQIFITAKNLNEVTYDLDNAVIVSKSVMESLSAGEKIGPDSDDIILKNARKLSDELIYTVKLGDDFQPVDSDFVDSSYIMNITLDLVDSSELSNMGLYNISVDIQREKPYFLKSSQNKEIYALNASKGLLLDIGGDTSD</sequence>
<evidence type="ECO:0000313" key="3">
    <source>
        <dbReference type="Proteomes" id="UP000243406"/>
    </source>
</evidence>
<name>A0A1T5BCZ5_9FIRM</name>
<reference evidence="3" key="1">
    <citation type="submission" date="2017-02" db="EMBL/GenBank/DDBJ databases">
        <authorList>
            <person name="Varghese N."/>
            <person name="Submissions S."/>
        </authorList>
    </citation>
    <scope>NUCLEOTIDE SEQUENCE [LARGE SCALE GENOMIC DNA]</scope>
    <source>
        <strain evidence="3">ATCC 35199</strain>
    </source>
</reference>
<dbReference type="AlphaFoldDB" id="A0A1T5BCZ5"/>
<keyword evidence="1" id="KW-0812">Transmembrane</keyword>
<dbReference type="Pfam" id="PF07963">
    <property type="entry name" value="N_methyl"/>
    <property type="match status" value="1"/>
</dbReference>
<keyword evidence="1" id="KW-1133">Transmembrane helix</keyword>
<proteinExistence type="predicted"/>
<dbReference type="NCBIfam" id="TIGR02532">
    <property type="entry name" value="IV_pilin_GFxxxE"/>
    <property type="match status" value="1"/>
</dbReference>
<protein>
    <submittedName>
        <fullName evidence="2">Prepilin-type N-terminal cleavage/methylation domain-containing protein</fullName>
    </submittedName>
</protein>
<gene>
    <name evidence="2" type="ORF">SAMN02745120_1547</name>
</gene>
<dbReference type="EMBL" id="FUYN01000003">
    <property type="protein sequence ID" value="SKB45191.1"/>
    <property type="molecule type" value="Genomic_DNA"/>
</dbReference>
<keyword evidence="1" id="KW-0472">Membrane</keyword>
<dbReference type="RefSeq" id="WP_159446420.1">
    <property type="nucleotide sequence ID" value="NZ_FUYN01000003.1"/>
</dbReference>
<evidence type="ECO:0000313" key="2">
    <source>
        <dbReference type="EMBL" id="SKB45191.1"/>
    </source>
</evidence>
<keyword evidence="3" id="KW-1185">Reference proteome</keyword>
<organism evidence="2 3">
    <name type="scientific">Acetoanaerobium noterae</name>
    <dbReference type="NCBI Taxonomy" id="745369"/>
    <lineage>
        <taxon>Bacteria</taxon>
        <taxon>Bacillati</taxon>
        <taxon>Bacillota</taxon>
        <taxon>Clostridia</taxon>
        <taxon>Peptostreptococcales</taxon>
        <taxon>Filifactoraceae</taxon>
        <taxon>Acetoanaerobium</taxon>
    </lineage>
</organism>
<accession>A0A1T5BCZ5</accession>
<evidence type="ECO:0000256" key="1">
    <source>
        <dbReference type="SAM" id="Phobius"/>
    </source>
</evidence>